<feature type="non-terminal residue" evidence="1">
    <location>
        <position position="52"/>
    </location>
</feature>
<comment type="caution">
    <text evidence="1">The sequence shown here is derived from an EMBL/GenBank/DDBJ whole genome shotgun (WGS) entry which is preliminary data.</text>
</comment>
<name>A0ABN7X850_GIGMA</name>
<gene>
    <name evidence="1" type="ORF">GMARGA_LOCUS39065</name>
</gene>
<sequence>MIAYSLISSENSLIWVKREEFAEILLVVKRILAHSTDTNSQEHRIDKQLDSN</sequence>
<evidence type="ECO:0000313" key="1">
    <source>
        <dbReference type="EMBL" id="CAG8848196.1"/>
    </source>
</evidence>
<keyword evidence="2" id="KW-1185">Reference proteome</keyword>
<organism evidence="1 2">
    <name type="scientific">Gigaspora margarita</name>
    <dbReference type="NCBI Taxonomy" id="4874"/>
    <lineage>
        <taxon>Eukaryota</taxon>
        <taxon>Fungi</taxon>
        <taxon>Fungi incertae sedis</taxon>
        <taxon>Mucoromycota</taxon>
        <taxon>Glomeromycotina</taxon>
        <taxon>Glomeromycetes</taxon>
        <taxon>Diversisporales</taxon>
        <taxon>Gigasporaceae</taxon>
        <taxon>Gigaspora</taxon>
    </lineage>
</organism>
<accession>A0ABN7X850</accession>
<dbReference type="EMBL" id="CAJVQB010091025">
    <property type="protein sequence ID" value="CAG8848196.1"/>
    <property type="molecule type" value="Genomic_DNA"/>
</dbReference>
<dbReference type="Proteomes" id="UP000789901">
    <property type="component" value="Unassembled WGS sequence"/>
</dbReference>
<proteinExistence type="predicted"/>
<reference evidence="1 2" key="1">
    <citation type="submission" date="2021-06" db="EMBL/GenBank/DDBJ databases">
        <authorList>
            <person name="Kallberg Y."/>
            <person name="Tangrot J."/>
            <person name="Rosling A."/>
        </authorList>
    </citation>
    <scope>NUCLEOTIDE SEQUENCE [LARGE SCALE GENOMIC DNA]</scope>
    <source>
        <strain evidence="1 2">120-4 pot B 10/14</strain>
    </source>
</reference>
<evidence type="ECO:0000313" key="2">
    <source>
        <dbReference type="Proteomes" id="UP000789901"/>
    </source>
</evidence>
<protein>
    <submittedName>
        <fullName evidence="1">32925_t:CDS:1</fullName>
    </submittedName>
</protein>